<evidence type="ECO:0000313" key="3">
    <source>
        <dbReference type="EMBL" id="MBK8524368.1"/>
    </source>
</evidence>
<dbReference type="SMART" id="SM00450">
    <property type="entry name" value="RHOD"/>
    <property type="match status" value="1"/>
</dbReference>
<keyword evidence="1" id="KW-0711">Selenium</keyword>
<dbReference type="InterPro" id="IPR058840">
    <property type="entry name" value="AAA_SelU"/>
</dbReference>
<dbReference type="InterPro" id="IPR017582">
    <property type="entry name" value="SelU"/>
</dbReference>
<dbReference type="EMBL" id="JADJUC010000008">
    <property type="protein sequence ID" value="MBK8524368.1"/>
    <property type="molecule type" value="Genomic_DNA"/>
</dbReference>
<feature type="domain" description="Rhodanese" evidence="2">
    <location>
        <begin position="11"/>
        <end position="130"/>
    </location>
</feature>
<gene>
    <name evidence="3" type="primary">mnmH</name>
    <name evidence="3" type="ORF">IPL58_09750</name>
</gene>
<evidence type="ECO:0000259" key="2">
    <source>
        <dbReference type="PROSITE" id="PS50206"/>
    </source>
</evidence>
<dbReference type="Proteomes" id="UP000886689">
    <property type="component" value="Unassembled WGS sequence"/>
</dbReference>
<dbReference type="Pfam" id="PF00581">
    <property type="entry name" value="Rhodanese"/>
    <property type="match status" value="1"/>
</dbReference>
<protein>
    <submittedName>
        <fullName evidence="3">tRNA 2-selenouridine(34) synthase MnmH</fullName>
    </submittedName>
</protein>
<accession>A0A9D7PRP6</accession>
<dbReference type="Gene3D" id="3.40.250.10">
    <property type="entry name" value="Rhodanese-like domain"/>
    <property type="match status" value="1"/>
</dbReference>
<evidence type="ECO:0000313" key="4">
    <source>
        <dbReference type="Proteomes" id="UP000886689"/>
    </source>
</evidence>
<dbReference type="SUPFAM" id="SSF52821">
    <property type="entry name" value="Rhodanese/Cell cycle control phosphatase"/>
    <property type="match status" value="1"/>
</dbReference>
<sequence>MKYGTARVEDLADAETIIDVRAPDEYAEDHIPGAINCPVLDNDERIRVGTLYKQVSPFEARKVGAALVARNIARHLETLFLDRPKSWRPIIYCWRGGQRSGSMTTIFRSVGWDARQLEGGYKSYRQWVVAELQTRPRQFHYRVLCGATGSAKTRILQAIGASGEQIIDLEALACHKGSVLGVLPNAPQPGQKLFETQLLDAMSSLDPTRPVYVEAESRKIGRLQVPEAMLEGMRAGECFRIEAPLPARVDFLLRDYVYFLEDPDWLNRRLDALKDLRGKETVSRWQAQASDGNWRALVGELLEAHYDPLYERSQNRNYSGFASPQVFQTNTLSTEGISAVAKAIVANAGS</sequence>
<evidence type="ECO:0000256" key="1">
    <source>
        <dbReference type="ARBA" id="ARBA00023266"/>
    </source>
</evidence>
<dbReference type="PANTHER" id="PTHR30401:SF0">
    <property type="entry name" value="TRNA 2-SELENOURIDINE SYNTHASE"/>
    <property type="match status" value="1"/>
</dbReference>
<dbReference type="PANTHER" id="PTHR30401">
    <property type="entry name" value="TRNA 2-SELENOURIDINE SYNTHASE"/>
    <property type="match status" value="1"/>
</dbReference>
<dbReference type="NCBIfam" id="NF008750">
    <property type="entry name" value="PRK11784.1-2"/>
    <property type="match status" value="1"/>
</dbReference>
<organism evidence="3 4">
    <name type="scientific">Candidatus Proximibacter danicus</name>
    <dbReference type="NCBI Taxonomy" id="2954365"/>
    <lineage>
        <taxon>Bacteria</taxon>
        <taxon>Pseudomonadati</taxon>
        <taxon>Pseudomonadota</taxon>
        <taxon>Betaproteobacteria</taxon>
        <taxon>Candidatus Proximibacter</taxon>
    </lineage>
</organism>
<dbReference type="PROSITE" id="PS50206">
    <property type="entry name" value="RHODANESE_3"/>
    <property type="match status" value="1"/>
</dbReference>
<proteinExistence type="predicted"/>
<dbReference type="Pfam" id="PF26341">
    <property type="entry name" value="AAA_SelU"/>
    <property type="match status" value="1"/>
</dbReference>
<name>A0A9D7PRP6_9PROT</name>
<dbReference type="GO" id="GO:0002098">
    <property type="term" value="P:tRNA wobble uridine modification"/>
    <property type="evidence" value="ECO:0007669"/>
    <property type="project" value="InterPro"/>
</dbReference>
<dbReference type="GO" id="GO:0043828">
    <property type="term" value="F:tRNA 2-selenouridine synthase activity"/>
    <property type="evidence" value="ECO:0007669"/>
    <property type="project" value="InterPro"/>
</dbReference>
<reference evidence="3" key="1">
    <citation type="submission" date="2020-10" db="EMBL/GenBank/DDBJ databases">
        <title>Connecting structure to function with the recovery of over 1000 high-quality activated sludge metagenome-assembled genomes encoding full-length rRNA genes using long-read sequencing.</title>
        <authorList>
            <person name="Singleton C.M."/>
            <person name="Petriglieri F."/>
            <person name="Kristensen J.M."/>
            <person name="Kirkegaard R.H."/>
            <person name="Michaelsen T.Y."/>
            <person name="Andersen M.H."/>
            <person name="Karst S.M."/>
            <person name="Dueholm M.S."/>
            <person name="Nielsen P.H."/>
            <person name="Albertsen M."/>
        </authorList>
    </citation>
    <scope>NUCLEOTIDE SEQUENCE</scope>
    <source>
        <strain evidence="3">Hirt_18-Q3-R61-65_BATAC.395</strain>
    </source>
</reference>
<dbReference type="InterPro" id="IPR036873">
    <property type="entry name" value="Rhodanese-like_dom_sf"/>
</dbReference>
<dbReference type="NCBIfam" id="NF008752">
    <property type="entry name" value="PRK11784.1-4"/>
    <property type="match status" value="1"/>
</dbReference>
<dbReference type="AlphaFoldDB" id="A0A9D7PRP6"/>
<dbReference type="InterPro" id="IPR001763">
    <property type="entry name" value="Rhodanese-like_dom"/>
</dbReference>
<comment type="caution">
    <text evidence="3">The sequence shown here is derived from an EMBL/GenBank/DDBJ whole genome shotgun (WGS) entry which is preliminary data.</text>
</comment>
<dbReference type="NCBIfam" id="TIGR03167">
    <property type="entry name" value="tRNA_sel_U_synt"/>
    <property type="match status" value="1"/>
</dbReference>